<evidence type="ECO:0000256" key="7">
    <source>
        <dbReference type="ARBA" id="ARBA00022840"/>
    </source>
</evidence>
<evidence type="ECO:0000256" key="8">
    <source>
        <dbReference type="ARBA" id="ARBA00022842"/>
    </source>
</evidence>
<evidence type="ECO:0000256" key="9">
    <source>
        <dbReference type="ARBA" id="ARBA00023098"/>
    </source>
</evidence>
<protein>
    <recommendedName>
        <fullName evidence="12">DAGKc domain-containing protein</fullName>
    </recommendedName>
</protein>
<feature type="domain" description="DAGKc" evidence="12">
    <location>
        <begin position="1"/>
        <end position="127"/>
    </location>
</feature>
<evidence type="ECO:0000259" key="12">
    <source>
        <dbReference type="PROSITE" id="PS50146"/>
    </source>
</evidence>
<comment type="cofactor">
    <cofactor evidence="1">
        <name>Mg(2+)</name>
        <dbReference type="ChEBI" id="CHEBI:18420"/>
    </cofactor>
</comment>
<reference evidence="13 14" key="1">
    <citation type="journal article" date="2014" name="PLoS Genet.">
        <title>Phylogenetically driven sequencing of extremely halophilic archaea reveals strategies for static and dynamic osmo-response.</title>
        <authorList>
            <person name="Becker E.A."/>
            <person name="Seitzer P.M."/>
            <person name="Tritt A."/>
            <person name="Larsen D."/>
            <person name="Krusor M."/>
            <person name="Yao A.I."/>
            <person name="Wu D."/>
            <person name="Madern D."/>
            <person name="Eisen J.A."/>
            <person name="Darling A.E."/>
            <person name="Facciotti M.T."/>
        </authorList>
    </citation>
    <scope>NUCLEOTIDE SEQUENCE [LARGE SCALE GENOMIC DNA]</scope>
    <source>
        <strain evidence="13 14">JCM 13557</strain>
    </source>
</reference>
<comment type="caution">
    <text evidence="13">The sequence shown here is derived from an EMBL/GenBank/DDBJ whole genome shotgun (WGS) entry which is preliminary data.</text>
</comment>
<dbReference type="GO" id="GO:0008654">
    <property type="term" value="P:phospholipid biosynthetic process"/>
    <property type="evidence" value="ECO:0007669"/>
    <property type="project" value="UniProtKB-KW"/>
</dbReference>
<dbReference type="PROSITE" id="PS50146">
    <property type="entry name" value="DAGK"/>
    <property type="match status" value="1"/>
</dbReference>
<keyword evidence="10" id="KW-0594">Phospholipid biosynthesis</keyword>
<dbReference type="InterPro" id="IPR017438">
    <property type="entry name" value="ATP-NAD_kinase_N"/>
</dbReference>
<sequence length="300" mass="31678">MSGTVLIYNPRSGSGDHGDAVRERAAAHEYDIEETEAAGDAVSLAEAAAETGYETIVAAGGDGTINEVIRGIDQADALDSVTLGVLPLGTGNNFAQQLGITDIDTAFDVLTDGERRRIDLGQASDRPFVNSCVAGLTAESSSETSPAMKDRLGVLAYVITGLRSMSDFDSLRLTIDPADDDQSAAWAGEAICVLIGNGRRFTTTGGEQADMEDGLLDIVVIKDVSTLDLMSDRITERLLGSDSEHIIRSKASSLTITNHDPSTVSFSLDGEIISHRELTIDVRPDTLSVAVGDGYDPDPE</sequence>
<dbReference type="RefSeq" id="WP_008308494.1">
    <property type="nucleotide sequence ID" value="NZ_AOLW01000012.1"/>
</dbReference>
<dbReference type="InterPro" id="IPR045540">
    <property type="entry name" value="YegS/DAGK_C"/>
</dbReference>
<organism evidence="13 14">
    <name type="scientific">Haloarcula amylolytica JCM 13557</name>
    <dbReference type="NCBI Taxonomy" id="1227452"/>
    <lineage>
        <taxon>Archaea</taxon>
        <taxon>Methanobacteriati</taxon>
        <taxon>Methanobacteriota</taxon>
        <taxon>Stenosarchaea group</taxon>
        <taxon>Halobacteria</taxon>
        <taxon>Halobacteriales</taxon>
        <taxon>Haloarculaceae</taxon>
        <taxon>Haloarcula</taxon>
    </lineage>
</organism>
<dbReference type="InterPro" id="IPR016064">
    <property type="entry name" value="NAD/diacylglycerol_kinase_sf"/>
</dbReference>
<evidence type="ECO:0000256" key="11">
    <source>
        <dbReference type="ARBA" id="ARBA00023264"/>
    </source>
</evidence>
<evidence type="ECO:0000256" key="6">
    <source>
        <dbReference type="ARBA" id="ARBA00022777"/>
    </source>
</evidence>
<keyword evidence="7" id="KW-0067">ATP-binding</keyword>
<name>M0KU84_9EURY</name>
<keyword evidence="9" id="KW-0443">Lipid metabolism</keyword>
<keyword evidence="5" id="KW-0547">Nucleotide-binding</keyword>
<dbReference type="InterPro" id="IPR001206">
    <property type="entry name" value="Diacylglycerol_kinase_cat_dom"/>
</dbReference>
<keyword evidence="2" id="KW-0444">Lipid biosynthesis</keyword>
<dbReference type="Gene3D" id="3.40.50.10330">
    <property type="entry name" value="Probable inorganic polyphosphate/atp-NAD kinase, domain 1"/>
    <property type="match status" value="1"/>
</dbReference>
<evidence type="ECO:0000256" key="10">
    <source>
        <dbReference type="ARBA" id="ARBA00023209"/>
    </source>
</evidence>
<dbReference type="PANTHER" id="PTHR12358">
    <property type="entry name" value="SPHINGOSINE KINASE"/>
    <property type="match status" value="1"/>
</dbReference>
<evidence type="ECO:0000256" key="1">
    <source>
        <dbReference type="ARBA" id="ARBA00001946"/>
    </source>
</evidence>
<evidence type="ECO:0000256" key="2">
    <source>
        <dbReference type="ARBA" id="ARBA00022516"/>
    </source>
</evidence>
<dbReference type="GO" id="GO:0016301">
    <property type="term" value="F:kinase activity"/>
    <property type="evidence" value="ECO:0007669"/>
    <property type="project" value="UniProtKB-KW"/>
</dbReference>
<keyword evidence="11" id="KW-1208">Phospholipid metabolism</keyword>
<evidence type="ECO:0000256" key="5">
    <source>
        <dbReference type="ARBA" id="ARBA00022741"/>
    </source>
</evidence>
<keyword evidence="4" id="KW-0479">Metal-binding</keyword>
<keyword evidence="8" id="KW-0460">Magnesium</keyword>
<dbReference type="AlphaFoldDB" id="M0KU84"/>
<dbReference type="GO" id="GO:0005524">
    <property type="term" value="F:ATP binding"/>
    <property type="evidence" value="ECO:0007669"/>
    <property type="project" value="UniProtKB-KW"/>
</dbReference>
<dbReference type="InterPro" id="IPR005218">
    <property type="entry name" value="Diacylglycerol/lipid_kinase"/>
</dbReference>
<keyword evidence="6" id="KW-0418">Kinase</keyword>
<evidence type="ECO:0000313" key="14">
    <source>
        <dbReference type="Proteomes" id="UP000011623"/>
    </source>
</evidence>
<dbReference type="PANTHER" id="PTHR12358:SF106">
    <property type="entry name" value="LIPID KINASE YEGS"/>
    <property type="match status" value="1"/>
</dbReference>
<keyword evidence="3" id="KW-0808">Transferase</keyword>
<keyword evidence="14" id="KW-1185">Reference proteome</keyword>
<dbReference type="Gene3D" id="2.60.200.40">
    <property type="match status" value="1"/>
</dbReference>
<dbReference type="Proteomes" id="UP000011623">
    <property type="component" value="Unassembled WGS sequence"/>
</dbReference>
<accession>M0KU84</accession>
<gene>
    <name evidence="13" type="ORF">C442_05491</name>
</gene>
<dbReference type="SMART" id="SM00046">
    <property type="entry name" value="DAGKc"/>
    <property type="match status" value="1"/>
</dbReference>
<evidence type="ECO:0000256" key="3">
    <source>
        <dbReference type="ARBA" id="ARBA00022679"/>
    </source>
</evidence>
<dbReference type="GO" id="GO:0005886">
    <property type="term" value="C:plasma membrane"/>
    <property type="evidence" value="ECO:0007669"/>
    <property type="project" value="TreeGrafter"/>
</dbReference>
<dbReference type="InterPro" id="IPR050187">
    <property type="entry name" value="Lipid_Phosphate_FormReg"/>
</dbReference>
<dbReference type="NCBIfam" id="TIGR00147">
    <property type="entry name" value="YegS/Rv2252/BmrU family lipid kinase"/>
    <property type="match status" value="1"/>
</dbReference>
<dbReference type="GO" id="GO:0046872">
    <property type="term" value="F:metal ion binding"/>
    <property type="evidence" value="ECO:0007669"/>
    <property type="project" value="UniProtKB-KW"/>
</dbReference>
<dbReference type="Pfam" id="PF19279">
    <property type="entry name" value="YegS_C"/>
    <property type="match status" value="1"/>
</dbReference>
<evidence type="ECO:0000313" key="13">
    <source>
        <dbReference type="EMBL" id="EMA23290.1"/>
    </source>
</evidence>
<proteinExistence type="predicted"/>
<evidence type="ECO:0000256" key="4">
    <source>
        <dbReference type="ARBA" id="ARBA00022723"/>
    </source>
</evidence>
<dbReference type="SUPFAM" id="SSF111331">
    <property type="entry name" value="NAD kinase/diacylglycerol kinase-like"/>
    <property type="match status" value="1"/>
</dbReference>
<dbReference type="Pfam" id="PF00781">
    <property type="entry name" value="DAGK_cat"/>
    <property type="match status" value="1"/>
</dbReference>
<dbReference type="EMBL" id="AOLW01000012">
    <property type="protein sequence ID" value="EMA23290.1"/>
    <property type="molecule type" value="Genomic_DNA"/>
</dbReference>
<dbReference type="PATRIC" id="fig|1227452.3.peg.1096"/>